<keyword evidence="6" id="KW-0249">Electron transport</keyword>
<dbReference type="AlphaFoldDB" id="A0A4Q2RDZ9"/>
<dbReference type="OrthoDB" id="9808603at2"/>
<feature type="binding site" description="covalent" evidence="8">
    <location>
        <position position="131"/>
    </location>
    <ligand>
        <name>heme c</name>
        <dbReference type="ChEBI" id="CHEBI:61717"/>
        <label>2</label>
    </ligand>
</feature>
<keyword evidence="7 9" id="KW-0408">Iron</keyword>
<evidence type="ECO:0000256" key="5">
    <source>
        <dbReference type="ARBA" id="ARBA00022764"/>
    </source>
</evidence>
<comment type="subcellular location">
    <subcellularLocation>
        <location evidence="1">Periplasm</location>
    </subcellularLocation>
</comment>
<evidence type="ECO:0000259" key="11">
    <source>
        <dbReference type="PROSITE" id="PS51007"/>
    </source>
</evidence>
<evidence type="ECO:0000256" key="10">
    <source>
        <dbReference type="SAM" id="SignalP"/>
    </source>
</evidence>
<dbReference type="InterPro" id="IPR009056">
    <property type="entry name" value="Cyt_c-like_dom"/>
</dbReference>
<dbReference type="GO" id="GO:0042597">
    <property type="term" value="C:periplasmic space"/>
    <property type="evidence" value="ECO:0007669"/>
    <property type="project" value="UniProtKB-SubCell"/>
</dbReference>
<evidence type="ECO:0000256" key="1">
    <source>
        <dbReference type="ARBA" id="ARBA00004418"/>
    </source>
</evidence>
<evidence type="ECO:0000313" key="13">
    <source>
        <dbReference type="Proteomes" id="UP000289411"/>
    </source>
</evidence>
<proteinExistence type="predicted"/>
<feature type="domain" description="Cytochrome c" evidence="11">
    <location>
        <begin position="21"/>
        <end position="102"/>
    </location>
</feature>
<dbReference type="InterPro" id="IPR050597">
    <property type="entry name" value="Cytochrome_c_Oxidase_Subunit"/>
</dbReference>
<dbReference type="SUPFAM" id="SSF46626">
    <property type="entry name" value="Cytochrome c"/>
    <property type="match status" value="2"/>
</dbReference>
<reference evidence="12 13" key="1">
    <citation type="submission" date="2018-09" db="EMBL/GenBank/DDBJ databases">
        <authorList>
            <person name="Grouzdev D.S."/>
            <person name="Krutkina M.S."/>
        </authorList>
    </citation>
    <scope>NUCLEOTIDE SEQUENCE [LARGE SCALE GENOMIC DNA]</scope>
    <source>
        <strain evidence="12 13">RmlP001</strain>
    </source>
</reference>
<keyword evidence="4 9" id="KW-0479">Metal-binding</keyword>
<protein>
    <submittedName>
        <fullName evidence="12">Cytochrome c4</fullName>
    </submittedName>
</protein>
<feature type="chain" id="PRO_5020274774" evidence="10">
    <location>
        <begin position="27"/>
        <end position="193"/>
    </location>
</feature>
<evidence type="ECO:0000256" key="9">
    <source>
        <dbReference type="PIRSR" id="PIRSR000005-2"/>
    </source>
</evidence>
<accession>A0A4Q2RDZ9</accession>
<dbReference type="PIRSF" id="PIRSF000005">
    <property type="entry name" value="Cytochrome_c4"/>
    <property type="match status" value="1"/>
</dbReference>
<dbReference type="GO" id="GO:0009055">
    <property type="term" value="F:electron transfer activity"/>
    <property type="evidence" value="ECO:0007669"/>
    <property type="project" value="InterPro"/>
</dbReference>
<dbReference type="GO" id="GO:0020037">
    <property type="term" value="F:heme binding"/>
    <property type="evidence" value="ECO:0007669"/>
    <property type="project" value="InterPro"/>
</dbReference>
<dbReference type="Proteomes" id="UP000289411">
    <property type="component" value="Unassembled WGS sequence"/>
</dbReference>
<feature type="binding site" description="axial binding residue" evidence="9">
    <location>
        <position position="171"/>
    </location>
    <ligand>
        <name>heme c</name>
        <dbReference type="ChEBI" id="CHEBI:61717"/>
        <label>2</label>
    </ligand>
    <ligandPart>
        <name>Fe</name>
        <dbReference type="ChEBI" id="CHEBI:18248"/>
    </ligandPart>
</feature>
<feature type="signal peptide" evidence="10">
    <location>
        <begin position="1"/>
        <end position="26"/>
    </location>
</feature>
<dbReference type="InterPro" id="IPR024167">
    <property type="entry name" value="Cytochrome_c4-like"/>
</dbReference>
<feature type="binding site" description="covalent" evidence="8">
    <location>
        <position position="39"/>
    </location>
    <ligand>
        <name>heme c</name>
        <dbReference type="ChEBI" id="CHEBI:61717"/>
        <label>1</label>
    </ligand>
</feature>
<evidence type="ECO:0000256" key="3">
    <source>
        <dbReference type="ARBA" id="ARBA00022617"/>
    </source>
</evidence>
<dbReference type="InterPro" id="IPR036909">
    <property type="entry name" value="Cyt_c-like_dom_sf"/>
</dbReference>
<feature type="binding site" description="covalent" evidence="8">
    <location>
        <position position="128"/>
    </location>
    <ligand>
        <name>heme c</name>
        <dbReference type="ChEBI" id="CHEBI:61717"/>
        <label>2</label>
    </ligand>
</feature>
<dbReference type="PANTHER" id="PTHR33751:SF9">
    <property type="entry name" value="CYTOCHROME C4"/>
    <property type="match status" value="1"/>
</dbReference>
<feature type="domain" description="Cytochrome c" evidence="11">
    <location>
        <begin position="114"/>
        <end position="193"/>
    </location>
</feature>
<dbReference type="RefSeq" id="WP_129218935.1">
    <property type="nucleotide sequence ID" value="NZ_QYBC01000007.1"/>
</dbReference>
<feature type="binding site" description="axial binding residue" evidence="9">
    <location>
        <position position="132"/>
    </location>
    <ligand>
        <name>heme c</name>
        <dbReference type="ChEBI" id="CHEBI:61717"/>
        <label>2</label>
    </ligand>
    <ligandPart>
        <name>Fe</name>
        <dbReference type="ChEBI" id="CHEBI:18248"/>
    </ligandPart>
</feature>
<comment type="PTM">
    <text evidence="8">Binds 2 heme c groups covalently per subunit.</text>
</comment>
<reference evidence="12 13" key="2">
    <citation type="submission" date="2019-02" db="EMBL/GenBank/DDBJ databases">
        <title>'Lichenibacterium ramalinii' gen. nov. sp. nov., 'Lichenibacterium minor' gen. nov. sp. nov.</title>
        <authorList>
            <person name="Pankratov T."/>
        </authorList>
    </citation>
    <scope>NUCLEOTIDE SEQUENCE [LARGE SCALE GENOMIC DNA]</scope>
    <source>
        <strain evidence="12 13">RmlP001</strain>
    </source>
</reference>
<comment type="caution">
    <text evidence="12">The sequence shown here is derived from an EMBL/GenBank/DDBJ whole genome shotgun (WGS) entry which is preliminary data.</text>
</comment>
<dbReference type="PANTHER" id="PTHR33751">
    <property type="entry name" value="CBB3-TYPE CYTOCHROME C OXIDASE SUBUNIT FIXP"/>
    <property type="match status" value="1"/>
</dbReference>
<keyword evidence="5" id="KW-0574">Periplasm</keyword>
<dbReference type="EMBL" id="QYBC01000007">
    <property type="protein sequence ID" value="RYB05186.1"/>
    <property type="molecule type" value="Genomic_DNA"/>
</dbReference>
<organism evidence="12 13">
    <name type="scientific">Lichenibacterium ramalinae</name>
    <dbReference type="NCBI Taxonomy" id="2316527"/>
    <lineage>
        <taxon>Bacteria</taxon>
        <taxon>Pseudomonadati</taxon>
        <taxon>Pseudomonadota</taxon>
        <taxon>Alphaproteobacteria</taxon>
        <taxon>Hyphomicrobiales</taxon>
        <taxon>Lichenihabitantaceae</taxon>
        <taxon>Lichenibacterium</taxon>
    </lineage>
</organism>
<evidence type="ECO:0000256" key="4">
    <source>
        <dbReference type="ARBA" id="ARBA00022723"/>
    </source>
</evidence>
<evidence type="ECO:0000313" key="12">
    <source>
        <dbReference type="EMBL" id="RYB05186.1"/>
    </source>
</evidence>
<gene>
    <name evidence="12" type="ORF">D3272_09475</name>
</gene>
<evidence type="ECO:0000256" key="6">
    <source>
        <dbReference type="ARBA" id="ARBA00022982"/>
    </source>
</evidence>
<dbReference type="PROSITE" id="PS51007">
    <property type="entry name" value="CYTC"/>
    <property type="match status" value="2"/>
</dbReference>
<keyword evidence="13" id="KW-1185">Reference proteome</keyword>
<dbReference type="GO" id="GO:0005506">
    <property type="term" value="F:iron ion binding"/>
    <property type="evidence" value="ECO:0007669"/>
    <property type="project" value="InterPro"/>
</dbReference>
<keyword evidence="10" id="KW-0732">Signal</keyword>
<name>A0A4Q2RDZ9_9HYPH</name>
<feature type="binding site" description="axial binding residue" evidence="9">
    <location>
        <position position="40"/>
    </location>
    <ligand>
        <name>heme c</name>
        <dbReference type="ChEBI" id="CHEBI:61717"/>
        <label>1</label>
    </ligand>
    <ligandPart>
        <name>Fe</name>
        <dbReference type="ChEBI" id="CHEBI:18248"/>
    </ligandPart>
</feature>
<feature type="binding site" description="axial binding residue" evidence="9">
    <location>
        <position position="79"/>
    </location>
    <ligand>
        <name>heme c</name>
        <dbReference type="ChEBI" id="CHEBI:61717"/>
        <label>1</label>
    </ligand>
    <ligandPart>
        <name>Fe</name>
        <dbReference type="ChEBI" id="CHEBI:18248"/>
    </ligandPart>
</feature>
<evidence type="ECO:0000256" key="7">
    <source>
        <dbReference type="ARBA" id="ARBA00023004"/>
    </source>
</evidence>
<keyword evidence="2" id="KW-0813">Transport</keyword>
<evidence type="ECO:0000256" key="8">
    <source>
        <dbReference type="PIRSR" id="PIRSR000005-1"/>
    </source>
</evidence>
<evidence type="ECO:0000256" key="2">
    <source>
        <dbReference type="ARBA" id="ARBA00022448"/>
    </source>
</evidence>
<dbReference type="Gene3D" id="1.10.760.10">
    <property type="entry name" value="Cytochrome c-like domain"/>
    <property type="match status" value="2"/>
</dbReference>
<feature type="binding site" description="covalent" evidence="8">
    <location>
        <position position="36"/>
    </location>
    <ligand>
        <name>heme c</name>
        <dbReference type="ChEBI" id="CHEBI:61717"/>
        <label>1</label>
    </ligand>
</feature>
<sequence>MAVRRFTACVSAAVLVWAGVSAAARADTIDEKAAVCSSCHGEKGVPTDKNIPIIWGQQEGYLYLQLRDFKKGARKNEIMNGIAESLEKDDMKELAAYFAAKPWPNLNQASASDADVLQAKTANSAVGCSACHLDRFQGTGTVPRLSGQSHDYLAKTLAEFRSGERANNPGMTSLAQATPEPDLKAMEAYLAGL</sequence>
<keyword evidence="3 8" id="KW-0349">Heme</keyword>